<keyword evidence="8" id="KW-0238">DNA-binding</keyword>
<evidence type="ECO:0000256" key="3">
    <source>
        <dbReference type="ARBA" id="ARBA00022723"/>
    </source>
</evidence>
<feature type="site" description="Interaction with DNA" evidence="10">
    <location>
        <position position="475"/>
    </location>
</feature>
<dbReference type="InterPro" id="IPR020568">
    <property type="entry name" value="Ribosomal_Su5_D2-typ_SF"/>
</dbReference>
<evidence type="ECO:0000313" key="12">
    <source>
        <dbReference type="EMBL" id="MEZ0166472.1"/>
    </source>
</evidence>
<evidence type="ECO:0000256" key="4">
    <source>
        <dbReference type="ARBA" id="ARBA00022741"/>
    </source>
</evidence>
<keyword evidence="4 10" id="KW-0547">Nucleotide-binding</keyword>
<evidence type="ECO:0000256" key="9">
    <source>
        <dbReference type="ARBA" id="ARBA00023235"/>
    </source>
</evidence>
<keyword evidence="6 10" id="KW-0460">Magnesium</keyword>
<dbReference type="SUPFAM" id="SSF55874">
    <property type="entry name" value="ATPase domain of HSP90 chaperone/DNA topoisomerase II/histidine kinase"/>
    <property type="match status" value="1"/>
</dbReference>
<dbReference type="Pfam" id="PF02518">
    <property type="entry name" value="HATPase_c"/>
    <property type="match status" value="1"/>
</dbReference>
<dbReference type="InterPro" id="IPR013759">
    <property type="entry name" value="Topo_IIA_B_C"/>
</dbReference>
<keyword evidence="13" id="KW-1185">Reference proteome</keyword>
<evidence type="ECO:0000256" key="10">
    <source>
        <dbReference type="HAMAP-Rule" id="MF_01898"/>
    </source>
</evidence>
<dbReference type="HAMAP" id="MF_01898">
    <property type="entry name" value="GyrB"/>
    <property type="match status" value="1"/>
</dbReference>
<organism evidence="12 13">
    <name type="scientific">Kineococcus halophytocola</name>
    <dbReference type="NCBI Taxonomy" id="3234027"/>
    <lineage>
        <taxon>Bacteria</taxon>
        <taxon>Bacillati</taxon>
        <taxon>Actinomycetota</taxon>
        <taxon>Actinomycetes</taxon>
        <taxon>Kineosporiales</taxon>
        <taxon>Kineosporiaceae</taxon>
        <taxon>Kineococcus</taxon>
    </lineage>
</organism>
<dbReference type="InterPro" id="IPR003594">
    <property type="entry name" value="HATPase_dom"/>
</dbReference>
<feature type="binding site" evidence="10">
    <location>
        <position position="525"/>
    </location>
    <ligand>
        <name>Mg(2+)</name>
        <dbReference type="ChEBI" id="CHEBI:18420"/>
        <label>2</label>
    </ligand>
</feature>
<evidence type="ECO:0000256" key="7">
    <source>
        <dbReference type="ARBA" id="ARBA00023029"/>
    </source>
</evidence>
<keyword evidence="3 10" id="KW-0479">Metal-binding</keyword>
<dbReference type="Gene3D" id="3.30.565.10">
    <property type="entry name" value="Histidine kinase-like ATPase, C-terminal domain"/>
    <property type="match status" value="1"/>
</dbReference>
<dbReference type="InterPro" id="IPR001241">
    <property type="entry name" value="Topo_IIA"/>
</dbReference>
<dbReference type="EMBL" id="JBGFTU010000022">
    <property type="protein sequence ID" value="MEZ0166472.1"/>
    <property type="molecule type" value="Genomic_DNA"/>
</dbReference>
<dbReference type="EC" id="5.6.2.2" evidence="10"/>
<comment type="cofactor">
    <cofactor evidence="10">
        <name>Mg(2+)</name>
        <dbReference type="ChEBI" id="CHEBI:18420"/>
    </cofactor>
    <cofactor evidence="10">
        <name>Mn(2+)</name>
        <dbReference type="ChEBI" id="CHEBI:29035"/>
    </cofactor>
    <cofactor evidence="10">
        <name>Ca(2+)</name>
        <dbReference type="ChEBI" id="CHEBI:29108"/>
    </cofactor>
    <text evidence="10">Binds two Mg(2+) per subunit. The magnesium ions form salt bridges with both the protein and the DNA. Can also accept other divalent metal cations, such as Mn(2+) or Ca(2+).</text>
</comment>
<feature type="binding site" evidence="10">
    <location>
        <position position="523"/>
    </location>
    <ligand>
        <name>Mg(2+)</name>
        <dbReference type="ChEBI" id="CHEBI:18420"/>
        <label>2</label>
    </ligand>
</feature>
<dbReference type="SUPFAM" id="SSF56719">
    <property type="entry name" value="Type II DNA topoisomerase"/>
    <property type="match status" value="1"/>
</dbReference>
<feature type="binding site" evidence="10">
    <location>
        <position position="523"/>
    </location>
    <ligand>
        <name>Mg(2+)</name>
        <dbReference type="ChEBI" id="CHEBI:18420"/>
        <label>1</label>
        <note>catalytic</note>
    </ligand>
</feature>
<accession>A0ABV4H4G7</accession>
<evidence type="ECO:0000313" key="13">
    <source>
        <dbReference type="Proteomes" id="UP001565927"/>
    </source>
</evidence>
<dbReference type="SUPFAM" id="SSF54211">
    <property type="entry name" value="Ribosomal protein S5 domain 2-like"/>
    <property type="match status" value="1"/>
</dbReference>
<evidence type="ECO:0000256" key="1">
    <source>
        <dbReference type="ARBA" id="ARBA00000185"/>
    </source>
</evidence>
<dbReference type="SMART" id="SM00433">
    <property type="entry name" value="TOP2c"/>
    <property type="match status" value="1"/>
</dbReference>
<comment type="miscellaneous">
    <text evidence="10">Few gyrases are as efficient as E.coli at forming negative supercoils. Not all organisms have 2 type II topoisomerases; in organisms with a single type II topoisomerase this enzyme also has to decatenate newly replicated chromosomes.</text>
</comment>
<dbReference type="InterPro" id="IPR002288">
    <property type="entry name" value="DNA_gyrase_B_C"/>
</dbReference>
<dbReference type="PRINTS" id="PR01159">
    <property type="entry name" value="DNAGYRASEB"/>
</dbReference>
<comment type="similarity">
    <text evidence="2 10">Belongs to the type II topoisomerase GyrB family.</text>
</comment>
<dbReference type="Pfam" id="PF01751">
    <property type="entry name" value="Toprim"/>
    <property type="match status" value="1"/>
</dbReference>
<dbReference type="NCBIfam" id="NF004189">
    <property type="entry name" value="PRK05644.1"/>
    <property type="match status" value="1"/>
</dbReference>
<dbReference type="PANTHER" id="PTHR45866:SF1">
    <property type="entry name" value="DNA GYRASE SUBUNIT B, MITOCHONDRIAL"/>
    <property type="match status" value="1"/>
</dbReference>
<dbReference type="Gene3D" id="3.40.50.670">
    <property type="match status" value="1"/>
</dbReference>
<dbReference type="GO" id="GO:0003918">
    <property type="term" value="F:DNA topoisomerase type II (double strand cut, ATP-hydrolyzing) activity"/>
    <property type="evidence" value="ECO:0007669"/>
    <property type="project" value="UniProtKB-EC"/>
</dbReference>
<dbReference type="NCBIfam" id="TIGR01059">
    <property type="entry name" value="gyrB"/>
    <property type="match status" value="1"/>
</dbReference>
<dbReference type="InterPro" id="IPR013506">
    <property type="entry name" value="Topo_IIA_bsu_dom2"/>
</dbReference>
<dbReference type="PRINTS" id="PR00418">
    <property type="entry name" value="TPI2FAMILY"/>
</dbReference>
<protein>
    <recommendedName>
        <fullName evidence="10">DNA gyrase subunit B</fullName>
        <ecNumber evidence="10">5.6.2.2</ecNumber>
    </recommendedName>
</protein>
<name>A0ABV4H4G7_9ACTN</name>
<dbReference type="PANTHER" id="PTHR45866">
    <property type="entry name" value="DNA GYRASE/TOPOISOMERASE SUBUNIT B"/>
    <property type="match status" value="1"/>
</dbReference>
<feature type="domain" description="Toprim" evidence="11">
    <location>
        <begin position="444"/>
        <end position="558"/>
    </location>
</feature>
<keyword evidence="5 10" id="KW-0067">ATP-binding</keyword>
<evidence type="ECO:0000256" key="2">
    <source>
        <dbReference type="ARBA" id="ARBA00010708"/>
    </source>
</evidence>
<evidence type="ECO:0000256" key="6">
    <source>
        <dbReference type="ARBA" id="ARBA00022842"/>
    </source>
</evidence>
<keyword evidence="10" id="KW-0963">Cytoplasm</keyword>
<dbReference type="Proteomes" id="UP001565927">
    <property type="component" value="Unassembled WGS sequence"/>
</dbReference>
<comment type="caution">
    <text evidence="12">The sequence shown here is derived from an EMBL/GenBank/DDBJ whole genome shotgun (WGS) entry which is preliminary data.</text>
</comment>
<dbReference type="InterPro" id="IPR018522">
    <property type="entry name" value="TopoIIA_CS"/>
</dbReference>
<dbReference type="InterPro" id="IPR006171">
    <property type="entry name" value="TOPRIM_dom"/>
</dbReference>
<sequence length="668" mass="73282">MADAVTPDGVPNPEYGADAITVLEGLEAVRKRPGMYIGSTGERGLHHLVYEIVDNSVDEALAGYCDTVDVTLLADGGVRVVDNGRGIPVDVMPGEGRPAVEVVLTVLHAGGKFGGGGYAVSGGLHGVGSSVVNALSTRLDVEVRRQGFAWRQSYENGVPLAPLEKGEETDATGTTITFWANDEIFETTDYSYDTLRTNFQQRAFLNKGLTLNLTDERAHPEDETAESEDDAPARAASYRYDDGLIDYVKHLNALKKNDPLHETVISLEAEDKEKGIAVEIAMQWTTAYSEAVFTYANNINTSEGGTHEAGFRTALTNLVIDYARTAKPAILKENESLDGSDIREGLTAVISVKLSEPQFEGQTKTKLGNTLARTFVQAQVREHLGHWFQANPKEAWTIAKKAQSASIARQAARKAREASRKSLLERNSLPGKLKDCQSNNPAECEVFIVEGDSAGGSATRGRDPRTQAILPIRGKILNVEKARLDRALGNQEVQALITAFGTGIGEDFTLEKLRYHKIIIMADADVDGQHIRTLLLTLLFRYMSPLVEGGHVYLAQPPLYRIKWLGGMENHEFAFSDRERDALMEAGLAAGKKLPKEGKTQRYKGLGEMNWDELSETTMDRTHRTLLQVTLEDAAAADAVFSVLMGEDVDSRRTFIQRNARDVRFLDV</sequence>
<dbReference type="Gene3D" id="3.30.230.10">
    <property type="match status" value="1"/>
</dbReference>
<dbReference type="InterPro" id="IPR014721">
    <property type="entry name" value="Ribsml_uS5_D2-typ_fold_subgr"/>
</dbReference>
<evidence type="ECO:0000256" key="8">
    <source>
        <dbReference type="ARBA" id="ARBA00023125"/>
    </source>
</evidence>
<keyword evidence="7 10" id="KW-0799">Topoisomerase</keyword>
<dbReference type="Pfam" id="PF00986">
    <property type="entry name" value="DNA_gyraseB_C"/>
    <property type="match status" value="1"/>
</dbReference>
<comment type="subunit">
    <text evidence="10">Heterotetramer, composed of two GyrA and two GyrB chains. In the heterotetramer, GyrA contains the active site tyrosine that forms a transient covalent intermediate with DNA, while GyrB binds cofactors and catalyzes ATP hydrolysis.</text>
</comment>
<proteinExistence type="inferred from homology"/>
<dbReference type="SMART" id="SM00387">
    <property type="entry name" value="HATPase_c"/>
    <property type="match status" value="1"/>
</dbReference>
<dbReference type="InterPro" id="IPR036890">
    <property type="entry name" value="HATPase_C_sf"/>
</dbReference>
<dbReference type="InterPro" id="IPR013760">
    <property type="entry name" value="Topo_IIA-like_dom_sf"/>
</dbReference>
<dbReference type="Pfam" id="PF00204">
    <property type="entry name" value="DNA_gyraseB"/>
    <property type="match status" value="1"/>
</dbReference>
<comment type="subcellular location">
    <subcellularLocation>
        <location evidence="10">Cytoplasm</location>
    </subcellularLocation>
</comment>
<keyword evidence="9 10" id="KW-0413">Isomerase</keyword>
<gene>
    <name evidence="10 12" type="primary">gyrB</name>
    <name evidence="12" type="ORF">AB2L27_17055</name>
</gene>
<reference evidence="12 13" key="1">
    <citation type="submission" date="2024-07" db="EMBL/GenBank/DDBJ databases">
        <authorList>
            <person name="Thanompreechachai J."/>
            <person name="Duangmal K."/>
        </authorList>
    </citation>
    <scope>NUCLEOTIDE SEQUENCE [LARGE SCALE GENOMIC DNA]</scope>
    <source>
        <strain evidence="12 13">LSe6-4</strain>
    </source>
</reference>
<dbReference type="PROSITE" id="PS00177">
    <property type="entry name" value="TOPOISOMERASE_II"/>
    <property type="match status" value="1"/>
</dbReference>
<comment type="catalytic activity">
    <reaction evidence="1 10">
        <text>ATP-dependent breakage, passage and rejoining of double-stranded DNA.</text>
        <dbReference type="EC" id="5.6.2.2"/>
    </reaction>
</comment>
<dbReference type="PROSITE" id="PS50880">
    <property type="entry name" value="TOPRIM"/>
    <property type="match status" value="1"/>
</dbReference>
<feature type="binding site" evidence="10">
    <location>
        <position position="450"/>
    </location>
    <ligand>
        <name>Mg(2+)</name>
        <dbReference type="ChEBI" id="CHEBI:18420"/>
        <label>1</label>
        <note>catalytic</note>
    </ligand>
</feature>
<dbReference type="CDD" id="cd16928">
    <property type="entry name" value="HATPase_GyrB-like"/>
    <property type="match status" value="1"/>
</dbReference>
<evidence type="ECO:0000259" key="11">
    <source>
        <dbReference type="PROSITE" id="PS50880"/>
    </source>
</evidence>
<feature type="site" description="Interaction with DNA" evidence="10">
    <location>
        <position position="478"/>
    </location>
</feature>
<comment type="function">
    <text evidence="10">A type II topoisomerase that negatively supercoils closed circular double-stranded (ds) DNA in an ATP-dependent manner to modulate DNA topology and maintain chromosomes in an underwound state. Negative supercoiling favors strand separation, and DNA replication, transcription, recombination and repair, all of which involve strand separation. Also able to catalyze the interconversion of other topological isomers of dsDNA rings, including catenanes and knotted rings. Type II topoisomerases break and join 2 DNA strands simultaneously in an ATP-dependent manner.</text>
</comment>
<evidence type="ECO:0000256" key="5">
    <source>
        <dbReference type="ARBA" id="ARBA00022840"/>
    </source>
</evidence>
<dbReference type="InterPro" id="IPR011557">
    <property type="entry name" value="GyrB"/>
</dbReference>
<dbReference type="InterPro" id="IPR000565">
    <property type="entry name" value="Topo_IIA_B"/>
</dbReference>
<dbReference type="CDD" id="cd00822">
    <property type="entry name" value="TopoII_Trans_DNA_gyrase"/>
    <property type="match status" value="1"/>
</dbReference>